<dbReference type="AlphaFoldDB" id="A0A1H9MFW2"/>
<feature type="region of interest" description="Disordered" evidence="1">
    <location>
        <begin position="1"/>
        <end position="51"/>
    </location>
</feature>
<dbReference type="Pfam" id="PF11228">
    <property type="entry name" value="DUF3027"/>
    <property type="match status" value="1"/>
</dbReference>
<dbReference type="RefSeq" id="WP_232506524.1">
    <property type="nucleotide sequence ID" value="NZ_FOFA01000010.1"/>
</dbReference>
<accession>A0A1H9MFW2</accession>
<evidence type="ECO:0000313" key="2">
    <source>
        <dbReference type="EMBL" id="SER22538.1"/>
    </source>
</evidence>
<evidence type="ECO:0008006" key="4">
    <source>
        <dbReference type="Google" id="ProtNLM"/>
    </source>
</evidence>
<organism evidence="2 3">
    <name type="scientific">Microlunatus flavus</name>
    <dbReference type="NCBI Taxonomy" id="1036181"/>
    <lineage>
        <taxon>Bacteria</taxon>
        <taxon>Bacillati</taxon>
        <taxon>Actinomycetota</taxon>
        <taxon>Actinomycetes</taxon>
        <taxon>Propionibacteriales</taxon>
        <taxon>Propionibacteriaceae</taxon>
        <taxon>Microlunatus</taxon>
    </lineage>
</organism>
<dbReference type="STRING" id="1036181.SAMN05421756_110113"/>
<evidence type="ECO:0000313" key="3">
    <source>
        <dbReference type="Proteomes" id="UP000198504"/>
    </source>
</evidence>
<keyword evidence="3" id="KW-1185">Reference proteome</keyword>
<evidence type="ECO:0000256" key="1">
    <source>
        <dbReference type="SAM" id="MobiDB-lite"/>
    </source>
</evidence>
<dbReference type="InterPro" id="IPR021391">
    <property type="entry name" value="DUF3027"/>
</dbReference>
<proteinExistence type="predicted"/>
<dbReference type="EMBL" id="FOFA01000010">
    <property type="protein sequence ID" value="SER22538.1"/>
    <property type="molecule type" value="Genomic_DNA"/>
</dbReference>
<protein>
    <recommendedName>
        <fullName evidence="4">DUF3027 domain-containing protein</fullName>
    </recommendedName>
</protein>
<gene>
    <name evidence="2" type="ORF">SAMN05421756_110113</name>
</gene>
<name>A0A1H9MFW2_9ACTN</name>
<dbReference type="Proteomes" id="UP000198504">
    <property type="component" value="Unassembled WGS sequence"/>
</dbReference>
<feature type="region of interest" description="Disordered" evidence="1">
    <location>
        <begin position="203"/>
        <end position="222"/>
    </location>
</feature>
<sequence>MSAPAPGTTDVADPAEDAVASEPQEGAEREAGAVAPTRRTTRAPRAPKPDQACLDAVDLARSAAEETAGVVGVGEHLGAVAEAERVLTHVFAATHPGYAGWHWSVTVVRASRAKTVTVDEVVLLPGDGSLLAPRWVPWAERVGPGDVTAGLLMAAPVDDPRLEPGYTGGERAADTDPADAELARVVVAELGLGRERVLSREGRDEAAERWLAGPPGPDNNLTRQAPGVCETCGFFTRLQGGLGVLFGACANAYSASDGRVVSVDHGCGAHSDVVEEDHAEELPRPAWETIDWEQPGSLFD</sequence>
<reference evidence="3" key="1">
    <citation type="submission" date="2016-10" db="EMBL/GenBank/DDBJ databases">
        <authorList>
            <person name="Varghese N."/>
            <person name="Submissions S."/>
        </authorList>
    </citation>
    <scope>NUCLEOTIDE SEQUENCE [LARGE SCALE GENOMIC DNA]</scope>
    <source>
        <strain evidence="3">CGMCC 4.6856</strain>
    </source>
</reference>